<evidence type="ECO:0000313" key="2">
    <source>
        <dbReference type="EMBL" id="CAI8799915.1"/>
    </source>
</evidence>
<gene>
    <name evidence="2" type="ORF">MSZNOR_1570</name>
</gene>
<dbReference type="EMBL" id="OX458333">
    <property type="protein sequence ID" value="CAI8799915.1"/>
    <property type="molecule type" value="Genomic_DNA"/>
</dbReference>
<keyword evidence="1" id="KW-0472">Membrane</keyword>
<dbReference type="Proteomes" id="UP001162030">
    <property type="component" value="Chromosome"/>
</dbReference>
<name>A0ABN8X5Z9_9GAMM</name>
<evidence type="ECO:0000313" key="3">
    <source>
        <dbReference type="Proteomes" id="UP001162030"/>
    </source>
</evidence>
<protein>
    <submittedName>
        <fullName evidence="2">Uncharacterized protein</fullName>
    </submittedName>
</protein>
<keyword evidence="1" id="KW-0812">Transmembrane</keyword>
<proteinExistence type="predicted"/>
<reference evidence="2 3" key="1">
    <citation type="submission" date="2023-03" db="EMBL/GenBank/DDBJ databases">
        <authorList>
            <person name="Pearce D."/>
        </authorList>
    </citation>
    <scope>NUCLEOTIDE SEQUENCE [LARGE SCALE GENOMIC DNA]</scope>
    <source>
        <strain evidence="2">Msz</strain>
    </source>
</reference>
<keyword evidence="3" id="KW-1185">Reference proteome</keyword>
<accession>A0ABN8X5Z9</accession>
<organism evidence="2 3">
    <name type="scientific">Methylocaldum szegediense</name>
    <dbReference type="NCBI Taxonomy" id="73780"/>
    <lineage>
        <taxon>Bacteria</taxon>
        <taxon>Pseudomonadati</taxon>
        <taxon>Pseudomonadota</taxon>
        <taxon>Gammaproteobacteria</taxon>
        <taxon>Methylococcales</taxon>
        <taxon>Methylococcaceae</taxon>
        <taxon>Methylocaldum</taxon>
    </lineage>
</organism>
<sequence>MRHEIRIRSLITLVLLVLAFQGNAVFSFLVEGLQIFVEVVERVSGHLLETRFGLSTRAARAVIAGFGLTVCLALTPFIVRKIRAVLGGNITLAMQRRRERRVLPLDGHKRSARDIG</sequence>
<keyword evidence="1" id="KW-1133">Transmembrane helix</keyword>
<dbReference type="RefSeq" id="WP_026610816.1">
    <property type="nucleotide sequence ID" value="NZ_OX458333.1"/>
</dbReference>
<feature type="transmembrane region" description="Helical" evidence="1">
    <location>
        <begin position="58"/>
        <end position="79"/>
    </location>
</feature>
<evidence type="ECO:0000256" key="1">
    <source>
        <dbReference type="SAM" id="Phobius"/>
    </source>
</evidence>